<dbReference type="SUPFAM" id="SSF47413">
    <property type="entry name" value="lambda repressor-like DNA-binding domains"/>
    <property type="match status" value="1"/>
</dbReference>
<evidence type="ECO:0000313" key="1">
    <source>
        <dbReference type="EMBL" id="KMO10935.1"/>
    </source>
</evidence>
<sequence length="73" mass="8113">MATSDLRAPVDVRRLRSPLGLSLDDVALCDDLEREAVADWEEGRAMPDMTARSYLRVIERLPGEARRAMAQAG</sequence>
<name>A0ABR5GPP0_9HYPH</name>
<comment type="caution">
    <text evidence="1">The sequence shown here is derived from an EMBL/GenBank/DDBJ whole genome shotgun (WGS) entry which is preliminary data.</text>
</comment>
<protein>
    <recommendedName>
        <fullName evidence="3">HTH cro/C1-type domain-containing protein</fullName>
    </recommendedName>
</protein>
<dbReference type="Proteomes" id="UP000036471">
    <property type="component" value="Unassembled WGS sequence"/>
</dbReference>
<organism evidence="1 2">
    <name type="scientific">Methylobacterium indicum</name>
    <dbReference type="NCBI Taxonomy" id="1775910"/>
    <lineage>
        <taxon>Bacteria</taxon>
        <taxon>Pseudomonadati</taxon>
        <taxon>Pseudomonadota</taxon>
        <taxon>Alphaproteobacteria</taxon>
        <taxon>Hyphomicrobiales</taxon>
        <taxon>Methylobacteriaceae</taxon>
        <taxon>Methylobacterium</taxon>
    </lineage>
</organism>
<dbReference type="Gene3D" id="1.10.260.40">
    <property type="entry name" value="lambda repressor-like DNA-binding domains"/>
    <property type="match status" value="1"/>
</dbReference>
<accession>A0ABR5GPP0</accession>
<dbReference type="EMBL" id="JTHG01000431">
    <property type="protein sequence ID" value="KMO10935.1"/>
    <property type="molecule type" value="Genomic_DNA"/>
</dbReference>
<keyword evidence="2" id="KW-1185">Reference proteome</keyword>
<reference evidence="1 2" key="1">
    <citation type="submission" date="2014-11" db="EMBL/GenBank/DDBJ databases">
        <title>Comparative genomics of Methylobacterium species.</title>
        <authorList>
            <person name="Chaudhry V."/>
            <person name="Patil P.B."/>
        </authorList>
    </citation>
    <scope>NUCLEOTIDE SEQUENCE [LARGE SCALE GENOMIC DNA]</scope>
    <source>
        <strain evidence="1 2">SE3.6</strain>
    </source>
</reference>
<proteinExistence type="predicted"/>
<gene>
    <name evidence="1" type="ORF">QR79_30585</name>
</gene>
<evidence type="ECO:0008006" key="3">
    <source>
        <dbReference type="Google" id="ProtNLM"/>
    </source>
</evidence>
<evidence type="ECO:0000313" key="2">
    <source>
        <dbReference type="Proteomes" id="UP000036471"/>
    </source>
</evidence>
<dbReference type="InterPro" id="IPR010982">
    <property type="entry name" value="Lambda_DNA-bd_dom_sf"/>
</dbReference>